<evidence type="ECO:0000259" key="13">
    <source>
        <dbReference type="Pfam" id="PF00662"/>
    </source>
</evidence>
<dbReference type="GO" id="GO:0006811">
    <property type="term" value="P:monoatomic ion transport"/>
    <property type="evidence" value="ECO:0007669"/>
    <property type="project" value="UniProtKB-KW"/>
</dbReference>
<dbReference type="RefSeq" id="WP_047530261.1">
    <property type="nucleotide sequence ID" value="NZ_CCEH01000007.1"/>
</dbReference>
<evidence type="ECO:0000256" key="6">
    <source>
        <dbReference type="ARBA" id="ARBA00022692"/>
    </source>
</evidence>
<keyword evidence="4" id="KW-0050">Antiport</keyword>
<evidence type="ECO:0000256" key="10">
    <source>
        <dbReference type="RuleBase" id="RU000320"/>
    </source>
</evidence>
<keyword evidence="9 11" id="KW-0472">Membrane</keyword>
<feature type="domain" description="NADH:quinone oxidoreductase/Mrp antiporter transmembrane" evidence="12">
    <location>
        <begin position="129"/>
        <end position="421"/>
    </location>
</feature>
<evidence type="ECO:0000259" key="15">
    <source>
        <dbReference type="Pfam" id="PF20501"/>
    </source>
</evidence>
<dbReference type="InterPro" id="IPR046806">
    <property type="entry name" value="MrpA_C/MbhE"/>
</dbReference>
<dbReference type="EMBL" id="CCEH01000007">
    <property type="protein sequence ID" value="CDR27987.1"/>
    <property type="molecule type" value="Genomic_DNA"/>
</dbReference>
<evidence type="ECO:0000256" key="2">
    <source>
        <dbReference type="ARBA" id="ARBA00008483"/>
    </source>
</evidence>
<dbReference type="AlphaFoldDB" id="A0A077URZ7"/>
<feature type="domain" description="MrpA C-terminal/MbhD" evidence="14">
    <location>
        <begin position="636"/>
        <end position="699"/>
    </location>
</feature>
<organism evidence="16 17">
    <name type="scientific">Staphylococcus schweitzeri</name>
    <dbReference type="NCBI Taxonomy" id="1654388"/>
    <lineage>
        <taxon>Bacteria</taxon>
        <taxon>Bacillati</taxon>
        <taxon>Bacillota</taxon>
        <taxon>Bacilli</taxon>
        <taxon>Bacillales</taxon>
        <taxon>Staphylococcaceae</taxon>
        <taxon>Staphylococcus</taxon>
    </lineage>
</organism>
<keyword evidence="8" id="KW-0406">Ion transport</keyword>
<feature type="transmembrane region" description="Helical" evidence="11">
    <location>
        <begin position="112"/>
        <end position="130"/>
    </location>
</feature>
<dbReference type="InterPro" id="IPR001516">
    <property type="entry name" value="Proton_antipo_N"/>
</dbReference>
<dbReference type="Pfam" id="PF20501">
    <property type="entry name" value="MbhE"/>
    <property type="match status" value="1"/>
</dbReference>
<keyword evidence="5" id="KW-1003">Cell membrane</keyword>
<dbReference type="GO" id="GO:0005886">
    <property type="term" value="C:plasma membrane"/>
    <property type="evidence" value="ECO:0007669"/>
    <property type="project" value="UniProtKB-SubCell"/>
</dbReference>
<accession>A0A077URZ7</accession>
<evidence type="ECO:0000256" key="1">
    <source>
        <dbReference type="ARBA" id="ARBA00004651"/>
    </source>
</evidence>
<dbReference type="InterPro" id="IPR025383">
    <property type="entry name" value="MrpA_C/MbhD"/>
</dbReference>
<feature type="transmembrane region" description="Helical" evidence="11">
    <location>
        <begin position="29"/>
        <end position="47"/>
    </location>
</feature>
<evidence type="ECO:0000256" key="3">
    <source>
        <dbReference type="ARBA" id="ARBA00022448"/>
    </source>
</evidence>
<dbReference type="Pfam" id="PF00662">
    <property type="entry name" value="Proton_antipo_N"/>
    <property type="match status" value="1"/>
</dbReference>
<dbReference type="Pfam" id="PF13244">
    <property type="entry name" value="MbhD"/>
    <property type="match status" value="1"/>
</dbReference>
<feature type="domain" description="MrpA C-terminal/MbhE" evidence="15">
    <location>
        <begin position="715"/>
        <end position="789"/>
    </location>
</feature>
<feature type="transmembrane region" description="Helical" evidence="11">
    <location>
        <begin position="771"/>
        <end position="790"/>
    </location>
</feature>
<feature type="transmembrane region" description="Helical" evidence="11">
    <location>
        <begin position="677"/>
        <end position="695"/>
    </location>
</feature>
<feature type="transmembrane region" description="Helical" evidence="11">
    <location>
        <begin position="631"/>
        <end position="647"/>
    </location>
</feature>
<feature type="transmembrane region" description="Helical" evidence="11">
    <location>
        <begin position="208"/>
        <end position="233"/>
    </location>
</feature>
<sequence length="800" mass="89695">MSLVYLLIAILVIMAMILVTVSHRSMANYAGYIAIIAPVISSFYFLIQIPSVIKQQYISVSIPWLTTLDINLELRLDGLSLMFALIISMIGIAVFFYATQYLSSRKDNLPRFYFYLTLFMFSMIGIVLSNNTIMMYVFWELTSVSSFLLISYWYNNGDSQFGALQSFMITVFGGLALLIGFIMLYIVTGTNTISDILAQADHIKNHALFIPIIFMFLLGAFTKSAQFPFHIWLPKAMAAPTPVSAYLHSATMVKAGIFLLLRFTPVLGLSNLYIYIVTIVGLTTMLFGSIIALKQWDLKGILAYSTISQLGMIMALVGIGGGFAQHPHDEMTTIYSLTLFAALFHLMNHAIFKCALFMGVGILDHEAGSRDIRILSGMRHLFPKMNIVMTIAALSMAGIPFLNGFLSKEMFLDVLTQAVQLPQFNFVLKIVLVIIGVIASIFTFTYALYMIKEVFWGKYDISVCTKKNIHEPLPFSFPAMVLTVLIPLIFFIPNIFGQAIIVPALRAVSGVGPQIDQYAPHISQWHGFNLPFVLTLIIILVGLVMALKVDWKRIISGKIRQISVSKGYELVYRHFEKFATNTFKRIMQDRLNQYIIITLSIFMIIIGYGYIRIGFPKVHQLHVSEFGPMEIILAIVTVIIGMSLIFIRQRLTMVILNGVIGFVVTLFFIVMKAPDLALTQLVVETITTILFIVSFSRLPNVPRSKANVKRETIKIIVSLLMAIIVVSLIFIAQQADGLSSISDFYHKADKLTGGKNIVNAILGDFRALDTLFEGLVLIITGLGIYTLLNYQDRRGQDERE</sequence>
<dbReference type="NCBIfam" id="NF009286">
    <property type="entry name" value="PRK12646.1"/>
    <property type="match status" value="1"/>
</dbReference>
<comment type="similarity">
    <text evidence="2">Belongs to the CPA3 antiporters (TC 2.A.63) subunit A family.</text>
</comment>
<feature type="transmembrane region" description="Helical" evidence="11">
    <location>
        <begin position="475"/>
        <end position="496"/>
    </location>
</feature>
<dbReference type="GO" id="GO:0015297">
    <property type="term" value="F:antiporter activity"/>
    <property type="evidence" value="ECO:0007669"/>
    <property type="project" value="UniProtKB-KW"/>
</dbReference>
<feature type="transmembrane region" description="Helical" evidence="11">
    <location>
        <begin position="654"/>
        <end position="671"/>
    </location>
</feature>
<dbReference type="PANTHER" id="PTHR43373">
    <property type="entry name" value="NA(+)/H(+) ANTIPORTER SUBUNIT"/>
    <property type="match status" value="1"/>
</dbReference>
<evidence type="ECO:0000256" key="4">
    <source>
        <dbReference type="ARBA" id="ARBA00022449"/>
    </source>
</evidence>
<name>A0A077URZ7_9STAP</name>
<dbReference type="Proteomes" id="UP000044616">
    <property type="component" value="Unassembled WGS sequence"/>
</dbReference>
<feature type="transmembrane region" description="Helical" evidence="11">
    <location>
        <begin position="272"/>
        <end position="293"/>
    </location>
</feature>
<dbReference type="InterPro" id="IPR001750">
    <property type="entry name" value="ND/Mrp_TM"/>
</dbReference>
<gene>
    <name evidence="16" type="primary">mrpA</name>
    <name evidence="16" type="ORF">ERS140147_01105</name>
</gene>
<keyword evidence="6 10" id="KW-0812">Transmembrane</keyword>
<evidence type="ECO:0000313" key="16">
    <source>
        <dbReference type="EMBL" id="CDR27987.1"/>
    </source>
</evidence>
<feature type="transmembrane region" description="Helical" evidence="11">
    <location>
        <begin position="300"/>
        <end position="319"/>
    </location>
</feature>
<dbReference type="InterPro" id="IPR050616">
    <property type="entry name" value="CPA3_Na-H_Antiporter_A"/>
</dbReference>
<feature type="transmembrane region" description="Helical" evidence="11">
    <location>
        <begin position="715"/>
        <end position="735"/>
    </location>
</feature>
<feature type="transmembrane region" description="Helical" evidence="11">
    <location>
        <begin position="6"/>
        <end position="22"/>
    </location>
</feature>
<feature type="transmembrane region" description="Helical" evidence="11">
    <location>
        <begin position="339"/>
        <end position="364"/>
    </location>
</feature>
<feature type="transmembrane region" description="Helical" evidence="11">
    <location>
        <begin position="426"/>
        <end position="449"/>
    </location>
</feature>
<evidence type="ECO:0000259" key="14">
    <source>
        <dbReference type="Pfam" id="PF13244"/>
    </source>
</evidence>
<feature type="transmembrane region" description="Helical" evidence="11">
    <location>
        <begin position="79"/>
        <end position="100"/>
    </location>
</feature>
<feature type="domain" description="NADH-Ubiquinone oxidoreductase (complex I) chain 5 N-terminal" evidence="13">
    <location>
        <begin position="66"/>
        <end position="113"/>
    </location>
</feature>
<evidence type="ECO:0000256" key="7">
    <source>
        <dbReference type="ARBA" id="ARBA00022989"/>
    </source>
</evidence>
<keyword evidence="3" id="KW-0813">Transport</keyword>
<dbReference type="PANTHER" id="PTHR43373:SF1">
    <property type="entry name" value="NA(+)_H(+) ANTIPORTER SUBUNIT A"/>
    <property type="match status" value="1"/>
</dbReference>
<feature type="transmembrane region" description="Helical" evidence="11">
    <location>
        <begin position="136"/>
        <end position="155"/>
    </location>
</feature>
<proteinExistence type="inferred from homology"/>
<protein>
    <submittedName>
        <fullName evidence="16">Putative antiporter subunit mnhA2</fullName>
    </submittedName>
</protein>
<evidence type="ECO:0000256" key="11">
    <source>
        <dbReference type="SAM" id="Phobius"/>
    </source>
</evidence>
<evidence type="ECO:0000313" key="17">
    <source>
        <dbReference type="Proteomes" id="UP000044616"/>
    </source>
</evidence>
<feature type="transmembrane region" description="Helical" evidence="11">
    <location>
        <begin position="530"/>
        <end position="551"/>
    </location>
</feature>
<reference evidence="16 17" key="1">
    <citation type="submission" date="2014-05" db="EMBL/GenBank/DDBJ databases">
        <authorList>
            <person name="Aslett A.Martin."/>
            <person name="De Silva Nishadi"/>
        </authorList>
    </citation>
    <scope>NUCLEOTIDE SEQUENCE [LARGE SCALE GENOMIC DNA]</scope>
</reference>
<evidence type="ECO:0000256" key="5">
    <source>
        <dbReference type="ARBA" id="ARBA00022475"/>
    </source>
</evidence>
<comment type="subcellular location">
    <subcellularLocation>
        <location evidence="1">Cell membrane</location>
        <topology evidence="1">Multi-pass membrane protein</topology>
    </subcellularLocation>
    <subcellularLocation>
        <location evidence="10">Membrane</location>
        <topology evidence="10">Multi-pass membrane protein</topology>
    </subcellularLocation>
</comment>
<feature type="transmembrane region" description="Helical" evidence="11">
    <location>
        <begin position="167"/>
        <end position="188"/>
    </location>
</feature>
<evidence type="ECO:0000256" key="8">
    <source>
        <dbReference type="ARBA" id="ARBA00023065"/>
    </source>
</evidence>
<dbReference type="Pfam" id="PF00361">
    <property type="entry name" value="Proton_antipo_M"/>
    <property type="match status" value="1"/>
</dbReference>
<evidence type="ECO:0000259" key="12">
    <source>
        <dbReference type="Pfam" id="PF00361"/>
    </source>
</evidence>
<feature type="transmembrane region" description="Helical" evidence="11">
    <location>
        <begin position="385"/>
        <end position="406"/>
    </location>
</feature>
<evidence type="ECO:0000256" key="9">
    <source>
        <dbReference type="ARBA" id="ARBA00023136"/>
    </source>
</evidence>
<keyword evidence="7 11" id="KW-1133">Transmembrane helix</keyword>
<dbReference type="PRINTS" id="PR01434">
    <property type="entry name" value="NADHDHGNASE5"/>
</dbReference>
<feature type="transmembrane region" description="Helical" evidence="11">
    <location>
        <begin position="594"/>
        <end position="611"/>
    </location>
</feature>